<dbReference type="PROSITE" id="PS51688">
    <property type="entry name" value="ICA"/>
    <property type="match status" value="1"/>
</dbReference>
<dbReference type="AlphaFoldDB" id="K1XZK2"/>
<feature type="domain" description="Peptidase S74" evidence="2">
    <location>
        <begin position="346"/>
        <end position="447"/>
    </location>
</feature>
<protein>
    <recommendedName>
        <fullName evidence="2">Peptidase S74 domain-containing protein</fullName>
    </recommendedName>
</protein>
<evidence type="ECO:0000313" key="3">
    <source>
        <dbReference type="EMBL" id="EKD30401.1"/>
    </source>
</evidence>
<feature type="non-terminal residue" evidence="3">
    <location>
        <position position="1"/>
    </location>
</feature>
<keyword evidence="1" id="KW-0175">Coiled coil</keyword>
<gene>
    <name evidence="3" type="ORF">ACD_78C00067G0003</name>
</gene>
<accession>K1XZK2</accession>
<evidence type="ECO:0000259" key="2">
    <source>
        <dbReference type="PROSITE" id="PS51688"/>
    </source>
</evidence>
<reference evidence="3" key="1">
    <citation type="journal article" date="2012" name="Science">
        <title>Fermentation, hydrogen, and sulfur metabolism in multiple uncultivated bacterial phyla.</title>
        <authorList>
            <person name="Wrighton K.C."/>
            <person name="Thomas B.C."/>
            <person name="Sharon I."/>
            <person name="Miller C.S."/>
            <person name="Castelle C.J."/>
            <person name="VerBerkmoes N.C."/>
            <person name="Wilkins M.J."/>
            <person name="Hettich R.L."/>
            <person name="Lipton M.S."/>
            <person name="Williams K.H."/>
            <person name="Long P.E."/>
            <person name="Banfield J.F."/>
        </authorList>
    </citation>
    <scope>NUCLEOTIDE SEQUENCE [LARGE SCALE GENOMIC DNA]</scope>
</reference>
<dbReference type="EMBL" id="AMFJ01034067">
    <property type="protein sequence ID" value="EKD30401.1"/>
    <property type="molecule type" value="Genomic_DNA"/>
</dbReference>
<dbReference type="InterPro" id="IPR030392">
    <property type="entry name" value="S74_ICA"/>
</dbReference>
<proteinExistence type="predicted"/>
<organism evidence="3">
    <name type="scientific">uncultured bacterium</name>
    <name type="common">gcode 4</name>
    <dbReference type="NCBI Taxonomy" id="1234023"/>
    <lineage>
        <taxon>Bacteria</taxon>
        <taxon>environmental samples</taxon>
    </lineage>
</organism>
<feature type="coiled-coil region" evidence="1">
    <location>
        <begin position="419"/>
        <end position="446"/>
    </location>
</feature>
<name>K1XZK2_9BACT</name>
<dbReference type="Pfam" id="PF13884">
    <property type="entry name" value="Peptidase_S74"/>
    <property type="match status" value="1"/>
</dbReference>
<comment type="caution">
    <text evidence="3">The sequence shown here is derived from an EMBL/GenBank/DDBJ whole genome shotgun (WGS) entry which is preliminary data.</text>
</comment>
<sequence length="447" mass="47147">TTNAEIDLQSTTTAGSHWGIYQNSADQSLRFWNASSNDAITVLPSGRVGIGTVSPLRALHIKSAVGTAQIESTGNASTLYFGDTTSSVIDNQGIGSAGNDMTIFAGGLEKFRVTSAGNVGIGTSSPLRKLHVSSDWMIVDNTYGLLGLNTTGGQKIIAQIRNDNNYGFGESALVITSGGNVGIGTTAPGYKLDVNSNSIRFGDGGSATLIMNVPASDTVAGYINVGGSNRISILGSSGNVGIGVTAPTNPLVVDSNNGATSSIVAYSTQANDAFSILPHAGQTYLASWIYYKNGAWVHDGYNTKNALFAFGWAGASWYASNDSSASWNVASAIPLWSAAGVLQGVSSKTSKENYESLDFRDILDKIDELSVEKWNYKTEGKDIKHIGPYAEDFRASFGLGESDKSIALIDEAGVALAGVKGLLRIVREQEQTIQELRKDVENLKQVR</sequence>
<evidence type="ECO:0000256" key="1">
    <source>
        <dbReference type="SAM" id="Coils"/>
    </source>
</evidence>